<gene>
    <name evidence="13" type="ORF">NDN08_003926</name>
</gene>
<evidence type="ECO:0000256" key="7">
    <source>
        <dbReference type="ARBA" id="ARBA00023284"/>
    </source>
</evidence>
<dbReference type="SUPFAM" id="SSF52833">
    <property type="entry name" value="Thioredoxin-like"/>
    <property type="match status" value="1"/>
</dbReference>
<comment type="catalytic activity">
    <reaction evidence="10">
        <text>a hydroperoxide + [thioredoxin]-dithiol = an alcohol + [thioredoxin]-disulfide + H2O</text>
        <dbReference type="Rhea" id="RHEA:62620"/>
        <dbReference type="Rhea" id="RHEA-COMP:10698"/>
        <dbReference type="Rhea" id="RHEA-COMP:10700"/>
        <dbReference type="ChEBI" id="CHEBI:15377"/>
        <dbReference type="ChEBI" id="CHEBI:29950"/>
        <dbReference type="ChEBI" id="CHEBI:30879"/>
        <dbReference type="ChEBI" id="CHEBI:35924"/>
        <dbReference type="ChEBI" id="CHEBI:50058"/>
        <dbReference type="EC" id="1.11.1.24"/>
    </reaction>
</comment>
<dbReference type="Proteomes" id="UP001157974">
    <property type="component" value="Unassembled WGS sequence"/>
</dbReference>
<evidence type="ECO:0000313" key="14">
    <source>
        <dbReference type="Proteomes" id="UP001157974"/>
    </source>
</evidence>
<evidence type="ECO:0000256" key="10">
    <source>
        <dbReference type="ARBA" id="ARBA00049091"/>
    </source>
</evidence>
<dbReference type="InterPro" id="IPR024706">
    <property type="entry name" value="Peroxiredoxin_AhpC-typ"/>
</dbReference>
<keyword evidence="4" id="KW-0049">Antioxidant</keyword>
<accession>A0AAV8UGU2</accession>
<dbReference type="GO" id="GO:0045454">
    <property type="term" value="P:cell redox homeostasis"/>
    <property type="evidence" value="ECO:0007669"/>
    <property type="project" value="TreeGrafter"/>
</dbReference>
<organism evidence="13 14">
    <name type="scientific">Rhodosorus marinus</name>
    <dbReference type="NCBI Taxonomy" id="101924"/>
    <lineage>
        <taxon>Eukaryota</taxon>
        <taxon>Rhodophyta</taxon>
        <taxon>Stylonematophyceae</taxon>
        <taxon>Stylonematales</taxon>
        <taxon>Stylonemataceae</taxon>
        <taxon>Rhodosorus</taxon>
    </lineage>
</organism>
<evidence type="ECO:0000313" key="13">
    <source>
        <dbReference type="EMBL" id="KAJ8901720.1"/>
    </source>
</evidence>
<dbReference type="InterPro" id="IPR000866">
    <property type="entry name" value="AhpC/TSA"/>
</dbReference>
<dbReference type="GO" id="GO:0005737">
    <property type="term" value="C:cytoplasm"/>
    <property type="evidence" value="ECO:0007669"/>
    <property type="project" value="TreeGrafter"/>
</dbReference>
<evidence type="ECO:0000256" key="2">
    <source>
        <dbReference type="ARBA" id="ARBA00013017"/>
    </source>
</evidence>
<dbReference type="PIRSF" id="PIRSF000239">
    <property type="entry name" value="AHPC"/>
    <property type="match status" value="1"/>
</dbReference>
<evidence type="ECO:0000256" key="11">
    <source>
        <dbReference type="PIRSR" id="PIRSR000239-1"/>
    </source>
</evidence>
<dbReference type="PROSITE" id="PS51352">
    <property type="entry name" value="THIOREDOXIN_2"/>
    <property type="match status" value="1"/>
</dbReference>
<dbReference type="InterPro" id="IPR013766">
    <property type="entry name" value="Thioredoxin_domain"/>
</dbReference>
<dbReference type="InterPro" id="IPR050924">
    <property type="entry name" value="Peroxiredoxin_BCP/PrxQ"/>
</dbReference>
<comment type="similarity">
    <text evidence="9">Belongs to the peroxiredoxin family. BCP/PrxQ subfamily.</text>
</comment>
<dbReference type="PANTHER" id="PTHR42801:SF4">
    <property type="entry name" value="AHPC_TSA FAMILY PROTEIN"/>
    <property type="match status" value="1"/>
</dbReference>
<evidence type="ECO:0000256" key="1">
    <source>
        <dbReference type="ARBA" id="ARBA00011245"/>
    </source>
</evidence>
<reference evidence="13 14" key="1">
    <citation type="journal article" date="2023" name="Nat. Commun.">
        <title>Origin of minicircular mitochondrial genomes in red algae.</title>
        <authorList>
            <person name="Lee Y."/>
            <person name="Cho C.H."/>
            <person name="Lee Y.M."/>
            <person name="Park S.I."/>
            <person name="Yang J.H."/>
            <person name="West J.A."/>
            <person name="Bhattacharya D."/>
            <person name="Yoon H.S."/>
        </authorList>
    </citation>
    <scope>NUCLEOTIDE SEQUENCE [LARGE SCALE GENOMIC DNA]</scope>
    <source>
        <strain evidence="13 14">CCMP1338</strain>
        <tissue evidence="13">Whole cell</tissue>
    </source>
</reference>
<dbReference type="EC" id="1.11.1.24" evidence="2"/>
<evidence type="ECO:0000256" key="9">
    <source>
        <dbReference type="ARBA" id="ARBA00038489"/>
    </source>
</evidence>
<evidence type="ECO:0000256" key="3">
    <source>
        <dbReference type="ARBA" id="ARBA00022559"/>
    </source>
</evidence>
<evidence type="ECO:0000259" key="12">
    <source>
        <dbReference type="PROSITE" id="PS51352"/>
    </source>
</evidence>
<keyword evidence="5" id="KW-0560">Oxidoreductase</keyword>
<dbReference type="CDD" id="cd03017">
    <property type="entry name" value="PRX_BCP"/>
    <property type="match status" value="1"/>
</dbReference>
<comment type="caution">
    <text evidence="13">The sequence shown here is derived from an EMBL/GenBank/DDBJ whole genome shotgun (WGS) entry which is preliminary data.</text>
</comment>
<sequence length="147" mass="15899">MEGEQAPVVSGVDQYGKKIDLADVLGKKSLILFFYPKDFTSGCTKEVCSFRDSSEDFKALGAEIIGVSSDSEESHKSFAEQNNIRFSLLADGDGAIRKAYKVPKGLLGLAPGRVTYVINGEGKIVKIFNSMFDISSHIAEAKKALEA</sequence>
<evidence type="ECO:0000256" key="8">
    <source>
        <dbReference type="ARBA" id="ARBA00032824"/>
    </source>
</evidence>
<evidence type="ECO:0000256" key="4">
    <source>
        <dbReference type="ARBA" id="ARBA00022862"/>
    </source>
</evidence>
<dbReference type="EMBL" id="JAMWBK010000010">
    <property type="protein sequence ID" value="KAJ8901720.1"/>
    <property type="molecule type" value="Genomic_DNA"/>
</dbReference>
<keyword evidence="3" id="KW-0575">Peroxidase</keyword>
<name>A0AAV8UGU2_9RHOD</name>
<feature type="domain" description="Thioredoxin" evidence="12">
    <location>
        <begin position="1"/>
        <end position="147"/>
    </location>
</feature>
<feature type="active site" description="Cysteine sulfenic acid (-SOH) intermediate; for peroxidase activity" evidence="11">
    <location>
        <position position="43"/>
    </location>
</feature>
<dbReference type="Pfam" id="PF00578">
    <property type="entry name" value="AhpC-TSA"/>
    <property type="match status" value="1"/>
</dbReference>
<dbReference type="GO" id="GO:0034599">
    <property type="term" value="P:cellular response to oxidative stress"/>
    <property type="evidence" value="ECO:0007669"/>
    <property type="project" value="TreeGrafter"/>
</dbReference>
<keyword evidence="14" id="KW-1185">Reference proteome</keyword>
<keyword evidence="6" id="KW-1015">Disulfide bond</keyword>
<dbReference type="Gene3D" id="3.40.30.10">
    <property type="entry name" value="Glutaredoxin"/>
    <property type="match status" value="1"/>
</dbReference>
<proteinExistence type="inferred from homology"/>
<protein>
    <recommendedName>
        <fullName evidence="2">thioredoxin-dependent peroxiredoxin</fullName>
        <ecNumber evidence="2">1.11.1.24</ecNumber>
    </recommendedName>
    <alternativeName>
        <fullName evidence="8">Thioredoxin peroxidase</fullName>
    </alternativeName>
</protein>
<dbReference type="FunFam" id="3.40.30.10:FF:000007">
    <property type="entry name" value="Thioredoxin-dependent thiol peroxidase"/>
    <property type="match status" value="1"/>
</dbReference>
<evidence type="ECO:0000256" key="5">
    <source>
        <dbReference type="ARBA" id="ARBA00023002"/>
    </source>
</evidence>
<dbReference type="InterPro" id="IPR036249">
    <property type="entry name" value="Thioredoxin-like_sf"/>
</dbReference>
<dbReference type="AlphaFoldDB" id="A0AAV8UGU2"/>
<comment type="subunit">
    <text evidence="1">Monomer.</text>
</comment>
<dbReference type="GO" id="GO:0008379">
    <property type="term" value="F:thioredoxin peroxidase activity"/>
    <property type="evidence" value="ECO:0007669"/>
    <property type="project" value="TreeGrafter"/>
</dbReference>
<keyword evidence="7" id="KW-0676">Redox-active center</keyword>
<dbReference type="PANTHER" id="PTHR42801">
    <property type="entry name" value="THIOREDOXIN-DEPENDENT PEROXIDE REDUCTASE"/>
    <property type="match status" value="1"/>
</dbReference>
<evidence type="ECO:0000256" key="6">
    <source>
        <dbReference type="ARBA" id="ARBA00023157"/>
    </source>
</evidence>